<protein>
    <recommendedName>
        <fullName evidence="3">SGNH hydrolase-type esterase domain-containing protein</fullName>
    </recommendedName>
</protein>
<keyword evidence="5" id="KW-1185">Reference proteome</keyword>
<dbReference type="AlphaFoldDB" id="C0BZU8"/>
<dbReference type="EMBL" id="ABYI02000019">
    <property type="protein sequence ID" value="EEG74676.1"/>
    <property type="molecule type" value="Genomic_DNA"/>
</dbReference>
<dbReference type="RefSeq" id="WP_006442675.1">
    <property type="nucleotide sequence ID" value="NZ_CP036524.1"/>
</dbReference>
<proteinExistence type="predicted"/>
<reference evidence="4" key="1">
    <citation type="submission" date="2009-02" db="EMBL/GenBank/DDBJ databases">
        <authorList>
            <person name="Fulton L."/>
            <person name="Clifton S."/>
            <person name="Fulton B."/>
            <person name="Xu J."/>
            <person name="Minx P."/>
            <person name="Pepin K.H."/>
            <person name="Johnson M."/>
            <person name="Bhonagiri V."/>
            <person name="Nash W.E."/>
            <person name="Mardis E.R."/>
            <person name="Wilson R.K."/>
        </authorList>
    </citation>
    <scope>NUCLEOTIDE SEQUENCE [LARGE SCALE GENOMIC DNA]</scope>
    <source>
        <strain evidence="4">DSM 15053</strain>
    </source>
</reference>
<dbReference type="Gene3D" id="3.40.50.1110">
    <property type="entry name" value="SGNH hydrolase"/>
    <property type="match status" value="1"/>
</dbReference>
<evidence type="ECO:0000313" key="5">
    <source>
        <dbReference type="Proteomes" id="UP000004893"/>
    </source>
</evidence>
<accession>C0BZU8</accession>
<dbReference type="eggNOG" id="COG2755">
    <property type="taxonomic scope" value="Bacteria"/>
</dbReference>
<dbReference type="STRING" id="553973.CLOHYLEM_05340"/>
<evidence type="ECO:0000256" key="1">
    <source>
        <dbReference type="SAM" id="Coils"/>
    </source>
</evidence>
<comment type="caution">
    <text evidence="4">The sequence shown here is derived from an EMBL/GenBank/DDBJ whole genome shotgun (WGS) entry which is preliminary data.</text>
</comment>
<name>C0BZU8_9FIRM</name>
<evidence type="ECO:0000313" key="4">
    <source>
        <dbReference type="EMBL" id="EEG74676.1"/>
    </source>
</evidence>
<feature type="transmembrane region" description="Helical" evidence="2">
    <location>
        <begin position="25"/>
        <end position="46"/>
    </location>
</feature>
<feature type="domain" description="SGNH hydrolase-type esterase" evidence="3">
    <location>
        <begin position="105"/>
        <end position="253"/>
    </location>
</feature>
<dbReference type="InterPro" id="IPR013830">
    <property type="entry name" value="SGNH_hydro"/>
</dbReference>
<dbReference type="SUPFAM" id="SSF52266">
    <property type="entry name" value="SGNH hydrolase"/>
    <property type="match status" value="1"/>
</dbReference>
<evidence type="ECO:0000259" key="3">
    <source>
        <dbReference type="Pfam" id="PF13472"/>
    </source>
</evidence>
<dbReference type="Pfam" id="PF13472">
    <property type="entry name" value="Lipase_GDSL_2"/>
    <property type="match status" value="1"/>
</dbReference>
<sequence>MKEKSVIVKDKNKKTWGSGEEQDKVLRMAVTTVIILLIAGGIIIAVKLMNPREDITEGTKKLEELEKADLKAAENKIEELEKAERAADEERKSRPVNERFANSLVLGDSITQGLYEFGVMDQSLVIAEKGAEVTRAEDTGTLDMIRKAQEAKPQNLFLTFGMNDVEAARGDAAVFAEGYGKVLDEIKAAMPDTKVYVNCVLPASRKAVDNNEWYGNIPEYNKKLKEICEEKDVIFIDNTGLVKEEYYADDGIHQAPDYYPGWVENMAEAADL</sequence>
<feature type="coiled-coil region" evidence="1">
    <location>
        <begin position="63"/>
        <end position="93"/>
    </location>
</feature>
<dbReference type="Proteomes" id="UP000004893">
    <property type="component" value="Unassembled WGS sequence"/>
</dbReference>
<evidence type="ECO:0000256" key="2">
    <source>
        <dbReference type="SAM" id="Phobius"/>
    </source>
</evidence>
<keyword evidence="2" id="KW-0472">Membrane</keyword>
<gene>
    <name evidence="4" type="ORF">CLOHYLEM_05340</name>
</gene>
<keyword evidence="2" id="KW-0812">Transmembrane</keyword>
<keyword evidence="1" id="KW-0175">Coiled coil</keyword>
<organism evidence="4 5">
    <name type="scientific">[Clostridium] hylemonae DSM 15053</name>
    <dbReference type="NCBI Taxonomy" id="553973"/>
    <lineage>
        <taxon>Bacteria</taxon>
        <taxon>Bacillati</taxon>
        <taxon>Bacillota</taxon>
        <taxon>Clostridia</taxon>
        <taxon>Lachnospirales</taxon>
        <taxon>Lachnospiraceae</taxon>
    </lineage>
</organism>
<keyword evidence="2" id="KW-1133">Transmembrane helix</keyword>
<dbReference type="HOGENOM" id="CLU_051989_7_1_9"/>
<reference evidence="4" key="2">
    <citation type="submission" date="2013-06" db="EMBL/GenBank/DDBJ databases">
        <title>Draft genome sequence of Clostridium hylemonae (DSM 15053).</title>
        <authorList>
            <person name="Sudarsanam P."/>
            <person name="Ley R."/>
            <person name="Guruge J."/>
            <person name="Turnbaugh P.J."/>
            <person name="Mahowald M."/>
            <person name="Liep D."/>
            <person name="Gordon J."/>
        </authorList>
    </citation>
    <scope>NUCLEOTIDE SEQUENCE</scope>
    <source>
        <strain evidence="4">DSM 15053</strain>
    </source>
</reference>
<dbReference type="OrthoDB" id="1652311at2"/>
<dbReference type="InterPro" id="IPR036514">
    <property type="entry name" value="SGNH_hydro_sf"/>
</dbReference>